<evidence type="ECO:0000313" key="3">
    <source>
        <dbReference type="Proteomes" id="UP000050790"/>
    </source>
</evidence>
<dbReference type="Pfam" id="PF02383">
    <property type="entry name" value="Syja_N"/>
    <property type="match status" value="2"/>
</dbReference>
<name>A0AA85A616_9TREM</name>
<feature type="region of interest" description="Disordered" evidence="1">
    <location>
        <begin position="406"/>
        <end position="429"/>
    </location>
</feature>
<feature type="compositionally biased region" description="Low complexity" evidence="1">
    <location>
        <begin position="406"/>
        <end position="420"/>
    </location>
</feature>
<evidence type="ECO:0000259" key="2">
    <source>
        <dbReference type="PROSITE" id="PS50275"/>
    </source>
</evidence>
<feature type="region of interest" description="Disordered" evidence="1">
    <location>
        <begin position="1287"/>
        <end position="1341"/>
    </location>
</feature>
<feature type="domain" description="SAC" evidence="2">
    <location>
        <begin position="516"/>
        <end position="764"/>
    </location>
</feature>
<dbReference type="GO" id="GO:0043812">
    <property type="term" value="F:phosphatidylinositol-4-phosphate phosphatase activity"/>
    <property type="evidence" value="ECO:0007669"/>
    <property type="project" value="TreeGrafter"/>
</dbReference>
<dbReference type="GO" id="GO:0005769">
    <property type="term" value="C:early endosome"/>
    <property type="evidence" value="ECO:0007669"/>
    <property type="project" value="TreeGrafter"/>
</dbReference>
<accession>A0AA85A616</accession>
<evidence type="ECO:0000313" key="4">
    <source>
        <dbReference type="WBParaSite" id="SMRG1_65660.1"/>
    </source>
</evidence>
<organism evidence="3 4">
    <name type="scientific">Schistosoma margrebowiei</name>
    <dbReference type="NCBI Taxonomy" id="48269"/>
    <lineage>
        <taxon>Eukaryota</taxon>
        <taxon>Metazoa</taxon>
        <taxon>Spiralia</taxon>
        <taxon>Lophotrochozoa</taxon>
        <taxon>Platyhelminthes</taxon>
        <taxon>Trematoda</taxon>
        <taxon>Digenea</taxon>
        <taxon>Strigeidida</taxon>
        <taxon>Schistosomatoidea</taxon>
        <taxon>Schistosomatidae</taxon>
        <taxon>Schistosoma</taxon>
    </lineage>
</organism>
<dbReference type="GO" id="GO:2001135">
    <property type="term" value="P:regulation of endocytic recycling"/>
    <property type="evidence" value="ECO:0007669"/>
    <property type="project" value="TreeGrafter"/>
</dbReference>
<feature type="region of interest" description="Disordered" evidence="1">
    <location>
        <begin position="1156"/>
        <end position="1187"/>
    </location>
</feature>
<dbReference type="WBParaSite" id="SMRG1_65660.1">
    <property type="protein sequence ID" value="SMRG1_65660.1"/>
    <property type="gene ID" value="SMRG1_65660"/>
</dbReference>
<dbReference type="PANTHER" id="PTHR45662:SF8">
    <property type="entry name" value="PHOSPHATIDYLINOSITIDE PHOSPHATASE SAC2"/>
    <property type="match status" value="1"/>
</dbReference>
<dbReference type="PANTHER" id="PTHR45662">
    <property type="entry name" value="PHOSPHATIDYLINOSITIDE PHOSPHATASE SAC1"/>
    <property type="match status" value="1"/>
</dbReference>
<dbReference type="GO" id="GO:0045334">
    <property type="term" value="C:clathrin-coated endocytic vesicle"/>
    <property type="evidence" value="ECO:0007669"/>
    <property type="project" value="TreeGrafter"/>
</dbReference>
<protein>
    <recommendedName>
        <fullName evidence="2">SAC domain-containing protein</fullName>
    </recommendedName>
</protein>
<proteinExistence type="predicted"/>
<evidence type="ECO:0000256" key="1">
    <source>
        <dbReference type="SAM" id="MobiDB-lite"/>
    </source>
</evidence>
<dbReference type="Proteomes" id="UP000050790">
    <property type="component" value="Unassembled WGS sequence"/>
</dbReference>
<dbReference type="GO" id="GO:0046856">
    <property type="term" value="P:phosphatidylinositol dephosphorylation"/>
    <property type="evidence" value="ECO:0007669"/>
    <property type="project" value="TreeGrafter"/>
</dbReference>
<sequence>MDLIETNNFFIIVNGSQALYCDRLVGKLTIRHASDVFNEWNPVCLGKIDGVIGKIRYHSDSDWRLFLISASKSIGILPDGLEVRRISRVTVLVLNTTPLGDLNLNSCTRCHPEIPKKTTKPTIQNIPQRPFMKLMQKHVIPPDTRNPRWRILKRKEKYEQRIEEELINMLQSEDESYFYFSPGGGDLTNWTQRKTHPSYWNGVPVNTDDLLTDNTTSEKQSYYSSKQFKPVWHQPVWRRADERFFWNFYLISQPIIEADRMLTTCGFPAYGSNFKSSESLTQFNSLVTDLEGLLMPIVQGYVHFEELILDRLQGHLQVNVIKKTKEFTEKPNSDLPLIGVEFLNNSVNTNSNEEDQINIIGLNDQSTIDARGGRTAHHLQPFTYNNDNVDISVKQDVEFDSSVFSSIPPFSSSSTTPTPGTERKQSPSIIKLSQSNSLMDISNGKMNKLVDITTLTNGGNSITENTVETVCPNTRNMASSNNNLLSKNNPYDSNNINKNSSHNHLEPMIIRDMEHVTVIIFSRRSCYRAGTRYRRRGIDMNGHVANYVETEQILHTDIGQFPHTVVFLQCRGSVPLYWSQTSLVYNPPILLEKSQTENQEAFNKYWSKHFQEFERILIVNLLSSGRKHRETILTDAFLRHILLSKNEQLAYIGFDFHDFCRNSQFQNASVLLSGIDDLFRNFKYCWVTHNGVICEQRWLFHVNCLDCLDRTNLVQCMFAVVMITNQLKKIGLLGPEECLPTEFLRAIQHMWATNGDAISRIYAGTSAMKGDYTRTGSRTVNGLMRDGVYSVSRYYLRLREITRQAAIDLFIGNEQSPELIMLCNGSGLESSSLQVREERIKLLISRCQELLIQSDEKYFAECLLVSYSEFIRGMAYVNTVVLITDKYIHFIRTDFINRNNRPAYIRIPLLSIERLELGLEPAIFRPKNFVLRIFYKVPDENSNQKSTTIDMNSQQTPFQSSDFNSSSLLKQIDSSNITNSSHIDRMSRTDVLFGRIAHVSSTSFISNENKINTGQLKSILPTVRSNSEGRCSEHERDVSSGGYAATVARDNNSSGIRNFKQAIKIPKTTYHFLEFLQPDTRLFNKVLVPVPPGDETLQALRVVASTIIISLHSAGNNLELIETKPPFKLQRLRQANLPKAYQPPVDLQTLGSGLRAMGRRRESQTSLRGRHRMSRTSSIHNSVPNSHGITVVNSNINANDKNQTSFSKLNGNLIKQRLKQIKLPKLSFNFGRNMRSTHEQGGNEVPIIPENVNNTKQVRDESISETIDCRGLCSPKFKLKHKKDDIYNKDDDHEDEDDDDDDEIDEETEDTDNSDCIDDETDIELTDDDPASEDNQSKNRLSMFYQESKIPKFRRSIHHSINESFTRKQIMASQLFKSSTASGAHYKQYSQSEPDLCKKIPVLLSLSSTSSSFNDLSGSHFRQEQQSKMLYKPRKKLMRESYRAINKSKISLELNRFTNIEDSESESIIVANIVPQVFMNEMNLTTNDKQVNLKSVTLEQLLYGTRFKGGSIGNVNDTCTEQYDNSDNDQIISFDYLTNNIVYERLKHLFKDYTQTNIMKCILYSEYINSNNNNTINPSMISSSNITTPSMDQSVIYKDNDLYELLQHVYLPEIDLFKSPKLTIKLERKQIYSLIQLNHIRRELFMFNNNNNDENEKSQWKQLRMIYSSFILF</sequence>
<dbReference type="PROSITE" id="PS50275">
    <property type="entry name" value="SAC"/>
    <property type="match status" value="1"/>
</dbReference>
<feature type="compositionally biased region" description="Polar residues" evidence="1">
    <location>
        <begin position="1175"/>
        <end position="1187"/>
    </location>
</feature>
<dbReference type="InterPro" id="IPR002013">
    <property type="entry name" value="SAC_dom"/>
</dbReference>
<feature type="compositionally biased region" description="Acidic residues" evidence="1">
    <location>
        <begin position="1292"/>
        <end position="1332"/>
    </location>
</feature>
<reference evidence="4" key="1">
    <citation type="submission" date="2023-11" db="UniProtKB">
        <authorList>
            <consortium name="WormBaseParasite"/>
        </authorList>
    </citation>
    <scope>IDENTIFICATION</scope>
</reference>